<dbReference type="OrthoDB" id="9803968at2"/>
<dbReference type="GO" id="GO:0016020">
    <property type="term" value="C:membrane"/>
    <property type="evidence" value="ECO:0007669"/>
    <property type="project" value="TreeGrafter"/>
</dbReference>
<reference evidence="5 6" key="2">
    <citation type="submission" date="2019-09" db="EMBL/GenBank/DDBJ databases">
        <title>Mesorhizobium sp. MaA-C15 isolated from Microcystis aeruginosa.</title>
        <authorList>
            <person name="Jeong S.E."/>
            <person name="Jin H.M."/>
            <person name="Jeon C.O."/>
        </authorList>
    </citation>
    <scope>NUCLEOTIDE SEQUENCE [LARGE SCALE GENOMIC DNA]</scope>
    <source>
        <strain evidence="5 6">MaA-C15</strain>
    </source>
</reference>
<dbReference type="RefSeq" id="WP_148914206.1">
    <property type="nucleotide sequence ID" value="NZ_VSZS01000059.1"/>
</dbReference>
<dbReference type="InterPro" id="IPR000873">
    <property type="entry name" value="AMP-dep_synth/lig_dom"/>
</dbReference>
<proteinExistence type="predicted"/>
<evidence type="ECO:0000313" key="6">
    <source>
        <dbReference type="Proteomes" id="UP000323258"/>
    </source>
</evidence>
<dbReference type="InterPro" id="IPR020845">
    <property type="entry name" value="AMP-binding_CS"/>
</dbReference>
<dbReference type="SUPFAM" id="SSF56801">
    <property type="entry name" value="Acetyl-CoA synthetase-like"/>
    <property type="match status" value="1"/>
</dbReference>
<reference evidence="5 6" key="1">
    <citation type="submission" date="2019-08" db="EMBL/GenBank/DDBJ databases">
        <authorList>
            <person name="Seo Y.L."/>
        </authorList>
    </citation>
    <scope>NUCLEOTIDE SEQUENCE [LARGE SCALE GENOMIC DNA]</scope>
    <source>
        <strain evidence="5 6">MaA-C15</strain>
    </source>
</reference>
<dbReference type="GO" id="GO:0004467">
    <property type="term" value="F:long-chain fatty acid-CoA ligase activity"/>
    <property type="evidence" value="ECO:0007669"/>
    <property type="project" value="TreeGrafter"/>
</dbReference>
<evidence type="ECO:0000259" key="4">
    <source>
        <dbReference type="Pfam" id="PF00501"/>
    </source>
</evidence>
<dbReference type="InterPro" id="IPR042099">
    <property type="entry name" value="ANL_N_sf"/>
</dbReference>
<sequence>MRHPAGSTQAISGAGKTLPQVLLARAAANPDVLAQRSKRKGIWQKFSWSDILMAVREYAGGLMAKGVGRGDAVAVIGENESEHFIAELAIQSVGAVCVSLYPDMTADELRFVCEHSEIATVFAQDQEQVDKVLGLVADLPRIRAVIYWEDKGMWSYEHPLLSDIAKLRALGAEYLTARPGVFEASVDAGKATDPAVILYTSGTTSRPKGVVWSHAFLLDNAQRLGNGAGTKPGMEYLSYIPLAWALEQFLGMGMGILQPLVVNFPERPESILADLREIGVETVFFGPRQWESLASTVETQMFAAGAARRAIYKLGLDVGRRTNLARLEGKTPPVWTRFVKPFAEFAVLKPLRDKLGLVRTRSALCAGAAMAPDAFRLFHTMGVPLRNAYGNTEFGLISIHQGETFDLETSGSIIPVDPAYGEQIEWKLTPQGELLVKGGTGFHRYLNEPDKTEERRDGEWFRTGDYCTRAPSGDIVFMDRLDDLRTLAGGETYPPQYIETRLRFSSFIREVMTVGEGERDNVAALVEIDGDVVSQWADEHKIGFSTFSDLSQKPEVRALIAGEIEKVNRLLPQHSRVASFANFPKPLDPDEGELTRTRKLRRGFLAERYASLIEALYGPGDALDLEIPIRYQDGKKGLLKSKVNIERIDHGPGTTARMEKREHRQLPVEAS</sequence>
<dbReference type="PANTHER" id="PTHR43272:SF33">
    <property type="entry name" value="AMP-BINDING DOMAIN-CONTAINING PROTEIN-RELATED"/>
    <property type="match status" value="1"/>
</dbReference>
<gene>
    <name evidence="5" type="ORF">FY036_08155</name>
</gene>
<keyword evidence="6" id="KW-1185">Reference proteome</keyword>
<evidence type="ECO:0000256" key="3">
    <source>
        <dbReference type="SAM" id="MobiDB-lite"/>
    </source>
</evidence>
<dbReference type="PANTHER" id="PTHR43272">
    <property type="entry name" value="LONG-CHAIN-FATTY-ACID--COA LIGASE"/>
    <property type="match status" value="1"/>
</dbReference>
<keyword evidence="5" id="KW-0436">Ligase</keyword>
<keyword evidence="1" id="KW-0547">Nucleotide-binding</keyword>
<evidence type="ECO:0000256" key="1">
    <source>
        <dbReference type="ARBA" id="ARBA00022741"/>
    </source>
</evidence>
<evidence type="ECO:0000313" key="5">
    <source>
        <dbReference type="EMBL" id="TYR33532.1"/>
    </source>
</evidence>
<feature type="domain" description="AMP-dependent synthetase/ligase" evidence="4">
    <location>
        <begin position="25"/>
        <end position="446"/>
    </location>
</feature>
<dbReference type="Pfam" id="PF23562">
    <property type="entry name" value="AMP-binding_C_3"/>
    <property type="match status" value="1"/>
</dbReference>
<organism evidence="5 6">
    <name type="scientific">Neoaquamicrobium microcysteis</name>
    <dbReference type="NCBI Taxonomy" id="2682781"/>
    <lineage>
        <taxon>Bacteria</taxon>
        <taxon>Pseudomonadati</taxon>
        <taxon>Pseudomonadota</taxon>
        <taxon>Alphaproteobacteria</taxon>
        <taxon>Hyphomicrobiales</taxon>
        <taxon>Phyllobacteriaceae</taxon>
        <taxon>Neoaquamicrobium</taxon>
    </lineage>
</organism>
<protein>
    <submittedName>
        <fullName evidence="5">Long-chain fatty acid--CoA ligase</fullName>
    </submittedName>
</protein>
<dbReference type="Gene3D" id="3.40.50.12780">
    <property type="entry name" value="N-terminal domain of ligase-like"/>
    <property type="match status" value="1"/>
</dbReference>
<dbReference type="GO" id="GO:0005524">
    <property type="term" value="F:ATP binding"/>
    <property type="evidence" value="ECO:0007669"/>
    <property type="project" value="UniProtKB-KW"/>
</dbReference>
<dbReference type="Proteomes" id="UP000323258">
    <property type="component" value="Unassembled WGS sequence"/>
</dbReference>
<keyword evidence="2" id="KW-0067">ATP-binding</keyword>
<evidence type="ECO:0000256" key="2">
    <source>
        <dbReference type="ARBA" id="ARBA00022840"/>
    </source>
</evidence>
<accession>A0A5D4GZQ6</accession>
<dbReference type="PROSITE" id="PS00455">
    <property type="entry name" value="AMP_BINDING"/>
    <property type="match status" value="1"/>
</dbReference>
<comment type="caution">
    <text evidence="5">The sequence shown here is derived from an EMBL/GenBank/DDBJ whole genome shotgun (WGS) entry which is preliminary data.</text>
</comment>
<dbReference type="EMBL" id="VSZS01000059">
    <property type="protein sequence ID" value="TYR33532.1"/>
    <property type="molecule type" value="Genomic_DNA"/>
</dbReference>
<dbReference type="Pfam" id="PF00501">
    <property type="entry name" value="AMP-binding"/>
    <property type="match status" value="1"/>
</dbReference>
<name>A0A5D4GZQ6_9HYPH</name>
<dbReference type="AlphaFoldDB" id="A0A5D4GZQ6"/>
<feature type="compositionally biased region" description="Basic and acidic residues" evidence="3">
    <location>
        <begin position="657"/>
        <end position="671"/>
    </location>
</feature>
<feature type="region of interest" description="Disordered" evidence="3">
    <location>
        <begin position="650"/>
        <end position="671"/>
    </location>
</feature>